<dbReference type="InterPro" id="IPR013783">
    <property type="entry name" value="Ig-like_fold"/>
</dbReference>
<keyword evidence="1" id="KW-0812">Transmembrane</keyword>
<dbReference type="InterPro" id="IPR000601">
    <property type="entry name" value="PKD_dom"/>
</dbReference>
<dbReference type="SMART" id="SM00089">
    <property type="entry name" value="PKD"/>
    <property type="match status" value="1"/>
</dbReference>
<protein>
    <recommendedName>
        <fullName evidence="2">PKD domain-containing protein</fullName>
    </recommendedName>
</protein>
<evidence type="ECO:0000313" key="3">
    <source>
        <dbReference type="EMBL" id="PKQ27416.1"/>
    </source>
</evidence>
<dbReference type="GO" id="GO:0005975">
    <property type="term" value="P:carbohydrate metabolic process"/>
    <property type="evidence" value="ECO:0007669"/>
    <property type="project" value="UniProtKB-ARBA"/>
</dbReference>
<dbReference type="Pfam" id="PF18911">
    <property type="entry name" value="PKD_4"/>
    <property type="match status" value="1"/>
</dbReference>
<dbReference type="PROSITE" id="PS50093">
    <property type="entry name" value="PKD"/>
    <property type="match status" value="1"/>
</dbReference>
<sequence length="433" mass="45644">MKSKILVIALAVAFILGSGMVLMPEVKAVETEDKTLYFHGTVTYNVDWANKFNIMDENAPTDPNPRVAFSVQGVDGASQPNTLYECGWIWGPSDGYSYESVDITVTFWAMEPGEQQAKSTQSWDIAIYDRSELSEDPPVASVTAEQAVNSTDNPAKITYTFEDITISGDYLTVVLDAVYTDMDTVNAIIYDSTDYPSGIQITAEVSEEPISTGGITMTSDKTAQSVANGATATYELTFESNLTEATTVALTSNTVSGWNVEVSPNSLTVPASGTATATLTVTPSGSVAENEAAEVTVSATFDGGFASVVTTTTSLGGEVTNQNPVASFTVTKNGLKVDVDASASSDPDGDAMTYEWDWGDGTAKGSGKTATHTYTEAGTYTVKLTVNDGKGGTHAKSEQVVVEKATAKKTPGFEVVALLGAVGVAALLVRRRK</sequence>
<dbReference type="InterPro" id="IPR035986">
    <property type="entry name" value="PKD_dom_sf"/>
</dbReference>
<gene>
    <name evidence="3" type="ORF">CVT63_08115</name>
</gene>
<dbReference type="SUPFAM" id="SSF49299">
    <property type="entry name" value="PKD domain"/>
    <property type="match status" value="1"/>
</dbReference>
<evidence type="ECO:0000256" key="1">
    <source>
        <dbReference type="SAM" id="Phobius"/>
    </source>
</evidence>
<dbReference type="AlphaFoldDB" id="A0A2N3G3V4"/>
<keyword evidence="1" id="KW-0472">Membrane</keyword>
<evidence type="ECO:0000259" key="2">
    <source>
        <dbReference type="PROSITE" id="PS50093"/>
    </source>
</evidence>
<feature type="transmembrane region" description="Helical" evidence="1">
    <location>
        <begin position="412"/>
        <end position="429"/>
    </location>
</feature>
<organism evidence="3 4">
    <name type="scientific">Candidatus Anoxymicrobium japonicum</name>
    <dbReference type="NCBI Taxonomy" id="2013648"/>
    <lineage>
        <taxon>Bacteria</taxon>
        <taxon>Bacillati</taxon>
        <taxon>Actinomycetota</taxon>
        <taxon>Candidatus Geothermincolia</taxon>
        <taxon>Candidatus Geothermincolales</taxon>
        <taxon>Candidatus Anoxymicrobiaceae</taxon>
        <taxon>Candidatus Anoxymicrobium</taxon>
    </lineage>
</organism>
<comment type="caution">
    <text evidence="3">The sequence shown here is derived from an EMBL/GenBank/DDBJ whole genome shotgun (WGS) entry which is preliminary data.</text>
</comment>
<evidence type="ECO:0000313" key="4">
    <source>
        <dbReference type="Proteomes" id="UP000233654"/>
    </source>
</evidence>
<dbReference type="Proteomes" id="UP000233654">
    <property type="component" value="Unassembled WGS sequence"/>
</dbReference>
<proteinExistence type="predicted"/>
<dbReference type="CDD" id="cd00146">
    <property type="entry name" value="PKD"/>
    <property type="match status" value="1"/>
</dbReference>
<name>A0A2N3G3V4_9ACTN</name>
<dbReference type="EMBL" id="PHEX01000107">
    <property type="protein sequence ID" value="PKQ27416.1"/>
    <property type="molecule type" value="Genomic_DNA"/>
</dbReference>
<accession>A0A2N3G3V4</accession>
<feature type="domain" description="PKD" evidence="2">
    <location>
        <begin position="324"/>
        <end position="409"/>
    </location>
</feature>
<reference evidence="3 4" key="1">
    <citation type="journal article" date="2017" name="ISME J.">
        <title>Potential for microbial H2 and metal transformations associated with novel bacteria and archaea in deep terrestrial subsurface sediments.</title>
        <authorList>
            <person name="Hernsdorf A.W."/>
            <person name="Amano Y."/>
            <person name="Miyakawa K."/>
            <person name="Ise K."/>
            <person name="Suzuki Y."/>
            <person name="Anantharaman K."/>
            <person name="Probst A."/>
            <person name="Burstein D."/>
            <person name="Thomas B.C."/>
            <person name="Banfield J.F."/>
        </authorList>
    </citation>
    <scope>NUCLEOTIDE SEQUENCE [LARGE SCALE GENOMIC DNA]</scope>
    <source>
        <strain evidence="3">HGW-Actinobacteria-3</strain>
    </source>
</reference>
<dbReference type="InterPro" id="IPR022409">
    <property type="entry name" value="PKD/Chitinase_dom"/>
</dbReference>
<dbReference type="Gene3D" id="2.60.40.10">
    <property type="entry name" value="Immunoglobulins"/>
    <property type="match status" value="1"/>
</dbReference>
<keyword evidence="1" id="KW-1133">Transmembrane helix</keyword>